<keyword evidence="15" id="KW-0325">Glycoprotein</keyword>
<dbReference type="FunFam" id="3.80.10.10:FF:000213">
    <property type="entry name" value="Tyrosine-sulfated glycopeptide receptor 1"/>
    <property type="match status" value="2"/>
</dbReference>
<dbReference type="SMART" id="SM00369">
    <property type="entry name" value="LRR_TYP"/>
    <property type="match status" value="20"/>
</dbReference>
<dbReference type="GO" id="GO:0005886">
    <property type="term" value="C:plasma membrane"/>
    <property type="evidence" value="ECO:0007669"/>
    <property type="project" value="UniProtKB-SubCell"/>
</dbReference>
<dbReference type="STRING" id="4536.A0A0E0J3E0"/>
<evidence type="ECO:0000313" key="20">
    <source>
        <dbReference type="EnsemblPlants" id="ONIVA11G17260.1"/>
    </source>
</evidence>
<keyword evidence="10" id="KW-0677">Repeat</keyword>
<dbReference type="InterPro" id="IPR001611">
    <property type="entry name" value="Leu-rich_rpt"/>
</dbReference>
<dbReference type="eggNOG" id="KOG0619">
    <property type="taxonomic scope" value="Eukaryota"/>
</dbReference>
<evidence type="ECO:0000256" key="8">
    <source>
        <dbReference type="ARBA" id="ARBA00022692"/>
    </source>
</evidence>
<reference evidence="20" key="2">
    <citation type="submission" date="2018-04" db="EMBL/GenBank/DDBJ databases">
        <title>OnivRS2 (Oryza nivara Reference Sequence Version 2).</title>
        <authorList>
            <person name="Zhang J."/>
            <person name="Kudrna D."/>
            <person name="Lee S."/>
            <person name="Talag J."/>
            <person name="Rajasekar S."/>
            <person name="Welchert J."/>
            <person name="Hsing Y.-I."/>
            <person name="Wing R.A."/>
        </authorList>
    </citation>
    <scope>NUCLEOTIDE SEQUENCE [LARGE SCALE GENOMIC DNA]</scope>
    <source>
        <strain evidence="20">SL10</strain>
    </source>
</reference>
<evidence type="ECO:0000256" key="1">
    <source>
        <dbReference type="ARBA" id="ARBA00004251"/>
    </source>
</evidence>
<evidence type="ECO:0000256" key="7">
    <source>
        <dbReference type="ARBA" id="ARBA00022679"/>
    </source>
</evidence>
<keyword evidence="4" id="KW-1003">Cell membrane</keyword>
<comment type="catalytic activity">
    <reaction evidence="17">
        <text>L-seryl-[protein] + ATP = O-phospho-L-seryl-[protein] + ADP + H(+)</text>
        <dbReference type="Rhea" id="RHEA:17989"/>
        <dbReference type="Rhea" id="RHEA-COMP:9863"/>
        <dbReference type="Rhea" id="RHEA-COMP:11604"/>
        <dbReference type="ChEBI" id="CHEBI:15378"/>
        <dbReference type="ChEBI" id="CHEBI:29999"/>
        <dbReference type="ChEBI" id="CHEBI:30616"/>
        <dbReference type="ChEBI" id="CHEBI:83421"/>
        <dbReference type="ChEBI" id="CHEBI:456216"/>
        <dbReference type="EC" id="2.7.11.1"/>
    </reaction>
</comment>
<keyword evidence="14" id="KW-0675">Receptor</keyword>
<keyword evidence="8 18" id="KW-0812">Transmembrane</keyword>
<dbReference type="Pfam" id="PF13855">
    <property type="entry name" value="LRR_8"/>
    <property type="match status" value="7"/>
</dbReference>
<dbReference type="InterPro" id="IPR032675">
    <property type="entry name" value="LRR_dom_sf"/>
</dbReference>
<keyword evidence="6" id="KW-0433">Leucine-rich repeat</keyword>
<evidence type="ECO:0000256" key="9">
    <source>
        <dbReference type="ARBA" id="ARBA00022729"/>
    </source>
</evidence>
<dbReference type="SUPFAM" id="SSF52058">
    <property type="entry name" value="L domain-like"/>
    <property type="match status" value="6"/>
</dbReference>
<dbReference type="FunFam" id="3.80.10.10:FF:000649">
    <property type="entry name" value="Leucine Rich Repeat family protein"/>
    <property type="match status" value="2"/>
</dbReference>
<dbReference type="GO" id="GO:0004674">
    <property type="term" value="F:protein serine/threonine kinase activity"/>
    <property type="evidence" value="ECO:0007669"/>
    <property type="project" value="UniProtKB-KW"/>
</dbReference>
<keyword evidence="21" id="KW-1185">Reference proteome</keyword>
<dbReference type="PROSITE" id="PS51450">
    <property type="entry name" value="LRR"/>
    <property type="match status" value="2"/>
</dbReference>
<dbReference type="InterPro" id="IPR013210">
    <property type="entry name" value="LRR_N_plant-typ"/>
</dbReference>
<feature type="transmembrane region" description="Helical" evidence="18">
    <location>
        <begin position="1779"/>
        <end position="1803"/>
    </location>
</feature>
<reference evidence="20" key="1">
    <citation type="submission" date="2015-04" db="UniProtKB">
        <authorList>
            <consortium name="EnsemblPlants"/>
        </authorList>
    </citation>
    <scope>IDENTIFICATION</scope>
    <source>
        <strain evidence="20">SL10</strain>
    </source>
</reference>
<dbReference type="InterPro" id="IPR046956">
    <property type="entry name" value="RLP23-like"/>
</dbReference>
<evidence type="ECO:0000256" key="6">
    <source>
        <dbReference type="ARBA" id="ARBA00022614"/>
    </source>
</evidence>
<dbReference type="PANTHER" id="PTHR48063:SF90">
    <property type="entry name" value="OS11G0565920 PROTEIN"/>
    <property type="match status" value="1"/>
</dbReference>
<dbReference type="Pfam" id="PF08263">
    <property type="entry name" value="LRRNT_2"/>
    <property type="match status" value="1"/>
</dbReference>
<protein>
    <recommendedName>
        <fullName evidence="3">non-specific serine/threonine protein kinase</fullName>
        <ecNumber evidence="3">2.7.11.1</ecNumber>
    </recommendedName>
</protein>
<dbReference type="EC" id="2.7.11.1" evidence="3"/>
<organism evidence="20">
    <name type="scientific">Oryza nivara</name>
    <name type="common">Indian wild rice</name>
    <name type="synonym">Oryza sativa f. spontanea</name>
    <dbReference type="NCBI Taxonomy" id="4536"/>
    <lineage>
        <taxon>Eukaryota</taxon>
        <taxon>Viridiplantae</taxon>
        <taxon>Streptophyta</taxon>
        <taxon>Embryophyta</taxon>
        <taxon>Tracheophyta</taxon>
        <taxon>Spermatophyta</taxon>
        <taxon>Magnoliopsida</taxon>
        <taxon>Liliopsida</taxon>
        <taxon>Poales</taxon>
        <taxon>Poaceae</taxon>
        <taxon>BOP clade</taxon>
        <taxon>Oryzoideae</taxon>
        <taxon>Oryzeae</taxon>
        <taxon>Oryzinae</taxon>
        <taxon>Oryza</taxon>
    </lineage>
</organism>
<dbReference type="Gramene" id="ONIVA11G17260.1">
    <property type="protein sequence ID" value="ONIVA11G17260.1"/>
    <property type="gene ID" value="ONIVA11G17260"/>
</dbReference>
<evidence type="ECO:0000256" key="12">
    <source>
        <dbReference type="ARBA" id="ARBA00022989"/>
    </source>
</evidence>
<keyword evidence="5" id="KW-0723">Serine/threonine-protein kinase</keyword>
<sequence length="1877" mass="208517">MKNIRYLDVSETSILSGRVPPQLGNLSNLQHLNLGFMDTDMYSVDISWLTNLHQLKYLDMSSVNLSAVNDILITSCVDLQNLCELTTLLLDGGLSSGNITELVEKLPRCYLSPLKYLSLQGNNMTGMLPNEISHLKSISFLNLKNNSISGPIAVESDLVGFIISQFKQTNWADTRAAEKTPEIGCLHELLVREFAIKIWFYIISGEFPLCLQSISLLTFLDLSRNKFYGALPVWIGDLVNLQYLQLSYNMFYGDIPNSITNLDSIRFFNLAGNNISGSSSTFDKININDTKTSHDINGATKSSWLLLVIIAACTGSLFLVTDALHEHHRRRPNIAGTTCVPHKRDALLAFKEGVVGDPAGRLTSWRPGEDCCRHWRGVRCSNLTGHVLKLHLRNTDGGEAAMSGKYSGQLASSGEHDSILRVLGLGGCSLTSANQSLPHLNLTNLEELDLSYNYLDSIESCWFWNLTSLKKLNLDAIGLHGLFPNVLGDMVSLQVLVLSSNEMTMKSTNLTTLCNLRILQLGESYSYGNISELIESLPQCAFSKLQELSLRGNQFTGILPNWLGQLTSLVILDLSMNNITGLLPGIFGKFTDLRDLNLAGNQLTGHLPSQISMLSNLTRLDLSNNILDGLITDEHFVGLKGLEYIDLSHNKLKIVLGSPPFRLKKHILHTARWVLCFLHGFSGRWIFLTLILQAQISGGLPTNWEIMSVEQLYLSSNQFTGEIPSLPRNIITLDISSNSLTDLANNHFEGDLPECAEMENLDILMLSNNSFSGKFPSFLQRCFFLSFLDLAWNEFSGTLPMWIGNCTSLRFLRLNNNMFHGHIPGSITGLRDLRHLNLAENRLSGMIPPCLSNLSAMVYEYSAANPYPPASIRFYRLRLGELSVITKRLQLKYQGFSVLDITTIDFSSNNLSGEIPMDISSLEGLVNLNLSWNQLNGNIPHKIGSMHALESIDLSNNNLSGEIPPSLSNLTYLSILDLSYNNLTGPIPSGGQLETLYTYNPLMYSGNNGLCGFLLQRSCPGNSTSKDGDLSKEKHGDQQIPELHSDDQMFFLFGCGVGFVVGSWVVFFSLLFVKTWRIASFRLFDSVYDKIVAYNAIFQLIWNLEELCLSSSRVANTLATGEYSGQLASSGEHDSILRVLGLGGCSLTSANQSLPHLNLTNLEELDLSYNYLDSIESCWFWNLTSLKKLNLDAIGLHGLFPNVLGDMVSLQVLVLSSNEMTMKSTNLTTLCNLRILQLGESYSYGNISELIESLPQCAFSKLQELSLRGNQFTGILPNWLGQLTSLVILDLSMNNITGLLPGIFGKFTDLRDLNLAGNQLTGHLPSQISMLSNLTRLDLSNNILDGLITDEHFVGLKGLEYIDLSHNKLKIVLGSPPFRLKKHILHTARWVDLSYLDITSTGIVDKLPDWFSNSLSKVIYLDISNNQISGGLPTNWEIMSVEQLYLSSNQFTGEIPSLPRNIITLDISSNSLTGNLPSNLSETPMLDTLILFSNNITGRIPESICNLNLYALDLANNHFEAWNEFSGTLPMWIGNCTSLRFLRLNNNMFHGHIPGSITGLRDLRHLNLAENRLSGMIPPCLSNLSAMVYEYSAANPYPPASIRFYRLRLGELSVITKRLQLKYQGFSVLDITTIDFSSNNLSGEIPMDISSLEGLVNLNLSWNQLNGNIPHKIGSMHALESIDLSNNNLSGEIPPSLSNLTYLSILDLSYNNLTGPIPSGGQLETLYTYNPLMYSGNNGLCGFLLQRSCPGNSTSKDGDLSKEKHGDQQIPELHSDDQMFFLFGCGVGFVVGSWVVFFSLLFVKTWRIASFRLFDSVYDKIVAYNAIFQLIWNLEELCLSSSRVANTLATGEVISMKYSIVTLVLRLQESGKRRFYF</sequence>
<accession>A0A0E0J3E0</accession>
<evidence type="ECO:0000256" key="13">
    <source>
        <dbReference type="ARBA" id="ARBA00023136"/>
    </source>
</evidence>
<evidence type="ECO:0000256" key="17">
    <source>
        <dbReference type="ARBA" id="ARBA00048679"/>
    </source>
</evidence>
<dbReference type="HOGENOM" id="CLU_236299_0_0_1"/>
<dbReference type="PRINTS" id="PR00019">
    <property type="entry name" value="LEURICHRPT"/>
</dbReference>
<evidence type="ECO:0000256" key="15">
    <source>
        <dbReference type="ARBA" id="ARBA00023180"/>
    </source>
</evidence>
<keyword evidence="9" id="KW-0732">Signal</keyword>
<evidence type="ECO:0000256" key="2">
    <source>
        <dbReference type="ARBA" id="ARBA00009592"/>
    </source>
</evidence>
<evidence type="ECO:0000256" key="14">
    <source>
        <dbReference type="ARBA" id="ARBA00023170"/>
    </source>
</evidence>
<dbReference type="EnsemblPlants" id="ONIVA11G17260.1">
    <property type="protein sequence ID" value="ONIVA11G17260.1"/>
    <property type="gene ID" value="ONIVA11G17260"/>
</dbReference>
<comment type="subcellular location">
    <subcellularLocation>
        <location evidence="1">Cell membrane</location>
        <topology evidence="1">Single-pass type I membrane protein</topology>
    </subcellularLocation>
</comment>
<feature type="transmembrane region" description="Helical" evidence="18">
    <location>
        <begin position="1050"/>
        <end position="1073"/>
    </location>
</feature>
<dbReference type="SMART" id="SM00365">
    <property type="entry name" value="LRR_SD22"/>
    <property type="match status" value="14"/>
</dbReference>
<keyword evidence="12 18" id="KW-1133">Transmembrane helix</keyword>
<comment type="catalytic activity">
    <reaction evidence="16">
        <text>L-threonyl-[protein] + ATP = O-phospho-L-threonyl-[protein] + ADP + H(+)</text>
        <dbReference type="Rhea" id="RHEA:46608"/>
        <dbReference type="Rhea" id="RHEA-COMP:11060"/>
        <dbReference type="Rhea" id="RHEA-COMP:11605"/>
        <dbReference type="ChEBI" id="CHEBI:15378"/>
        <dbReference type="ChEBI" id="CHEBI:30013"/>
        <dbReference type="ChEBI" id="CHEBI:30616"/>
        <dbReference type="ChEBI" id="CHEBI:61977"/>
        <dbReference type="ChEBI" id="CHEBI:456216"/>
        <dbReference type="EC" id="2.7.11.1"/>
    </reaction>
</comment>
<dbReference type="Pfam" id="PF00560">
    <property type="entry name" value="LRR_1"/>
    <property type="match status" value="14"/>
</dbReference>
<proteinExistence type="inferred from homology"/>
<evidence type="ECO:0000256" key="5">
    <source>
        <dbReference type="ARBA" id="ARBA00022527"/>
    </source>
</evidence>
<evidence type="ECO:0000256" key="4">
    <source>
        <dbReference type="ARBA" id="ARBA00022475"/>
    </source>
</evidence>
<keyword evidence="13 18" id="KW-0472">Membrane</keyword>
<keyword evidence="11" id="KW-0418">Kinase</keyword>
<name>A0A0E0J3E0_ORYNI</name>
<feature type="domain" description="Leucine-rich repeat-containing N-terminal plant-type" evidence="19">
    <location>
        <begin position="344"/>
        <end position="381"/>
    </location>
</feature>
<evidence type="ECO:0000256" key="18">
    <source>
        <dbReference type="SAM" id="Phobius"/>
    </source>
</evidence>
<evidence type="ECO:0000259" key="19">
    <source>
        <dbReference type="Pfam" id="PF08263"/>
    </source>
</evidence>
<evidence type="ECO:0000256" key="10">
    <source>
        <dbReference type="ARBA" id="ARBA00022737"/>
    </source>
</evidence>
<keyword evidence="7" id="KW-0808">Transferase</keyword>
<comment type="similarity">
    <text evidence="2">Belongs to the RLP family.</text>
</comment>
<dbReference type="Gene3D" id="3.80.10.10">
    <property type="entry name" value="Ribonuclease Inhibitor"/>
    <property type="match status" value="8"/>
</dbReference>
<dbReference type="PANTHER" id="PTHR48063">
    <property type="entry name" value="LRR RECEPTOR-LIKE KINASE"/>
    <property type="match status" value="1"/>
</dbReference>
<evidence type="ECO:0000256" key="3">
    <source>
        <dbReference type="ARBA" id="ARBA00012513"/>
    </source>
</evidence>
<evidence type="ECO:0000313" key="21">
    <source>
        <dbReference type="Proteomes" id="UP000006591"/>
    </source>
</evidence>
<evidence type="ECO:0000256" key="16">
    <source>
        <dbReference type="ARBA" id="ARBA00047899"/>
    </source>
</evidence>
<dbReference type="FunFam" id="3.80.10.10:FF:000041">
    <property type="entry name" value="LRR receptor-like serine/threonine-protein kinase ERECTA"/>
    <property type="match status" value="2"/>
</dbReference>
<evidence type="ECO:0000256" key="11">
    <source>
        <dbReference type="ARBA" id="ARBA00022777"/>
    </source>
</evidence>
<dbReference type="InterPro" id="IPR003591">
    <property type="entry name" value="Leu-rich_rpt_typical-subtyp"/>
</dbReference>
<dbReference type="Proteomes" id="UP000006591">
    <property type="component" value="Chromosome 11"/>
</dbReference>